<evidence type="ECO:0000256" key="4">
    <source>
        <dbReference type="ARBA" id="ARBA00022989"/>
    </source>
</evidence>
<keyword evidence="3 8" id="KW-0812">Transmembrane</keyword>
<comment type="subcellular location">
    <subcellularLocation>
        <location evidence="1">Cell membrane</location>
        <topology evidence="1">Multi-pass membrane protein</topology>
    </subcellularLocation>
</comment>
<evidence type="ECO:0000256" key="1">
    <source>
        <dbReference type="ARBA" id="ARBA00004651"/>
    </source>
</evidence>
<proteinExistence type="predicted"/>
<gene>
    <name evidence="9" type="ORF">Pmani_015792</name>
</gene>
<keyword evidence="5 8" id="KW-0472">Membrane</keyword>
<feature type="transmembrane region" description="Helical" evidence="8">
    <location>
        <begin position="138"/>
        <end position="160"/>
    </location>
</feature>
<dbReference type="PANTHER" id="PTHR42643:SF24">
    <property type="entry name" value="IONOTROPIC RECEPTOR 60A"/>
    <property type="match status" value="1"/>
</dbReference>
<evidence type="ECO:0000256" key="7">
    <source>
        <dbReference type="ARBA" id="ARBA00023180"/>
    </source>
</evidence>
<keyword evidence="10" id="KW-1185">Reference proteome</keyword>
<evidence type="ECO:0000256" key="8">
    <source>
        <dbReference type="SAM" id="Phobius"/>
    </source>
</evidence>
<evidence type="ECO:0000256" key="5">
    <source>
        <dbReference type="ARBA" id="ARBA00023136"/>
    </source>
</evidence>
<dbReference type="SUPFAM" id="SSF53850">
    <property type="entry name" value="Periplasmic binding protein-like II"/>
    <property type="match status" value="1"/>
</dbReference>
<keyword evidence="7" id="KW-0325">Glycoprotein</keyword>
<organism evidence="9 10">
    <name type="scientific">Petrolisthes manimaculis</name>
    <dbReference type="NCBI Taxonomy" id="1843537"/>
    <lineage>
        <taxon>Eukaryota</taxon>
        <taxon>Metazoa</taxon>
        <taxon>Ecdysozoa</taxon>
        <taxon>Arthropoda</taxon>
        <taxon>Crustacea</taxon>
        <taxon>Multicrustacea</taxon>
        <taxon>Malacostraca</taxon>
        <taxon>Eumalacostraca</taxon>
        <taxon>Eucarida</taxon>
        <taxon>Decapoda</taxon>
        <taxon>Pleocyemata</taxon>
        <taxon>Anomura</taxon>
        <taxon>Galatheoidea</taxon>
        <taxon>Porcellanidae</taxon>
        <taxon>Petrolisthes</taxon>
    </lineage>
</organism>
<keyword evidence="6" id="KW-0675">Receptor</keyword>
<protein>
    <submittedName>
        <fullName evidence="9">Uncharacterized protein</fullName>
    </submittedName>
</protein>
<dbReference type="Proteomes" id="UP001292094">
    <property type="component" value="Unassembled WGS sequence"/>
</dbReference>
<dbReference type="AlphaFoldDB" id="A0AAE1PQV2"/>
<name>A0AAE1PQV2_9EUCA</name>
<evidence type="ECO:0000313" key="10">
    <source>
        <dbReference type="Proteomes" id="UP001292094"/>
    </source>
</evidence>
<evidence type="ECO:0000313" key="9">
    <source>
        <dbReference type="EMBL" id="KAK4312778.1"/>
    </source>
</evidence>
<comment type="caution">
    <text evidence="9">The sequence shown here is derived from an EMBL/GenBank/DDBJ whole genome shotgun (WGS) entry which is preliminary data.</text>
</comment>
<keyword evidence="2" id="KW-1003">Cell membrane</keyword>
<dbReference type="InterPro" id="IPR052192">
    <property type="entry name" value="Insect_Ionotropic_Sensory_Rcpt"/>
</dbReference>
<evidence type="ECO:0000256" key="6">
    <source>
        <dbReference type="ARBA" id="ARBA00023170"/>
    </source>
</evidence>
<dbReference type="PANTHER" id="PTHR42643">
    <property type="entry name" value="IONOTROPIC RECEPTOR 20A-RELATED"/>
    <property type="match status" value="1"/>
</dbReference>
<sequence>MKNSENIYLKNLYKRVISIPSNPETWVRKGRYVYISAYHSTRFMAAQVNSVYRTPIFRLMKECTWPFSVGVGLPSNSPLKPRIDQIIIMIVESGLVDFWFQESVKIATQGQRKREDGESDKSDDGSILVPLNMEHMQGVFYILGLCIIFIFLVFLIELTFRGLRKRNL</sequence>
<dbReference type="EMBL" id="JAWZYT010001378">
    <property type="protein sequence ID" value="KAK4312778.1"/>
    <property type="molecule type" value="Genomic_DNA"/>
</dbReference>
<evidence type="ECO:0000256" key="3">
    <source>
        <dbReference type="ARBA" id="ARBA00022692"/>
    </source>
</evidence>
<evidence type="ECO:0000256" key="2">
    <source>
        <dbReference type="ARBA" id="ARBA00022475"/>
    </source>
</evidence>
<keyword evidence="4 8" id="KW-1133">Transmembrane helix</keyword>
<accession>A0AAE1PQV2</accession>
<reference evidence="9" key="1">
    <citation type="submission" date="2023-11" db="EMBL/GenBank/DDBJ databases">
        <title>Genome assemblies of two species of porcelain crab, Petrolisthes cinctipes and Petrolisthes manimaculis (Anomura: Porcellanidae).</title>
        <authorList>
            <person name="Angst P."/>
        </authorList>
    </citation>
    <scope>NUCLEOTIDE SEQUENCE</scope>
    <source>
        <strain evidence="9">PB745_02</strain>
        <tissue evidence="9">Gill</tissue>
    </source>
</reference>
<dbReference type="GO" id="GO:0005886">
    <property type="term" value="C:plasma membrane"/>
    <property type="evidence" value="ECO:0007669"/>
    <property type="project" value="UniProtKB-SubCell"/>
</dbReference>